<sequence>MEACRSLENWFVRRVDIRVTFAALCVAILLLVLSLSPSLLSSRPPSIKTAYSSFKGDYNLWDESEQHLDVHLEGPERGHEVMGELLDDSVVSHIHHSHIKSNRTSIAIGLAITTRDQEFLSIDNLQYRTPFLKTLLPTFCKSASSGFDYHFYVAFDLNDPHLRQDEFLMAIHQCFLSMVKELCVSSSSFFLHFVQCNHNRSPSWAQNDAMMEAYMDGVDFYYRVNDDTQLLSPQWTEAFIEALAGFDPPNIGVVGPSHKGGNERILTYDFVHHSHIDIFGLYYPRLFTDWWADNWMTKVYGSARTMKVPSVRVMHTLEAGTRYNVQYDVSSLLEAQIADDRATLSRFLEAPSANSTSNQRKVISMSLWGDSPKYTFGALRNAQLVPVFFPDWRLRVYVEKPLSSGKTQHHPVPQRILDKLDQLGAEMFYVNALQSQVPPMMWRFLVADDLTLDRFIVRDADARLSDRDALIVKDWEASDAVFHCVRDHPSHATYALLGGMWGAQPKKLKDIVHIPWQNLMMGYRQDYVMDMSFLANAVWPRVQAFAFCHDSVSCTQWPSAHPFPVPRVRAEHVGQVFDAFGNARDEDVKIILQNPVVKECVTNKFNVSSNPQRAAFMGLMFKDDPTFPPSIRAPIRKEKPSQVIWSVDIDNGPVRDVKSLLVPLGIKFLDQSLSSQCLFTHNCASNLRVITKKNIMSYDPEAVKLFASEYEDDPQMNQVTHFLCTSPVALCEYYMPFNKPLIIYITHRYEMGRYLNADWQRWNEHLAEIAQNPENAIAASNQYDAAYLNYYTGIQAKVIPSLCKYVLAHYKPQRHSVLLASLLNPAFEEYFFSTIRKTDFVSNSSVSLPPIHAMRDLYPDYTFENISLHNAIIHVPHQVYTTSLCEHYAMNIPLLVPTVELLIDWHLKFNLLSPLSFEGIRSLSESPAVIPRGNLQMPDPNKINDAGSLNAWLPLADYYVMDHIVYFSSIPDLFNKLVSLDFDEISRKMSSANHVKKVRVMEEWQRVFRGV</sequence>
<dbReference type="EMBL" id="KB311873">
    <property type="protein sequence ID" value="ELT88348.1"/>
    <property type="molecule type" value="Genomic_DNA"/>
</dbReference>
<dbReference type="EnsemblMetazoa" id="CapteT185292">
    <property type="protein sequence ID" value="CapteP185292"/>
    <property type="gene ID" value="CapteG185292"/>
</dbReference>
<name>R7T5F0_CAPTE</name>
<protein>
    <submittedName>
        <fullName evidence="1 2">Uncharacterized protein</fullName>
    </submittedName>
</protein>
<evidence type="ECO:0000313" key="3">
    <source>
        <dbReference type="Proteomes" id="UP000014760"/>
    </source>
</evidence>
<reference evidence="3" key="1">
    <citation type="submission" date="2012-12" db="EMBL/GenBank/DDBJ databases">
        <authorList>
            <person name="Hellsten U."/>
            <person name="Grimwood J."/>
            <person name="Chapman J.A."/>
            <person name="Shapiro H."/>
            <person name="Aerts A."/>
            <person name="Otillar R.P."/>
            <person name="Terry A.Y."/>
            <person name="Boore J.L."/>
            <person name="Simakov O."/>
            <person name="Marletaz F."/>
            <person name="Cho S.-J."/>
            <person name="Edsinger-Gonzales E."/>
            <person name="Havlak P."/>
            <person name="Kuo D.-H."/>
            <person name="Larsson T."/>
            <person name="Lv J."/>
            <person name="Arendt D."/>
            <person name="Savage R."/>
            <person name="Osoegawa K."/>
            <person name="de Jong P."/>
            <person name="Lindberg D.R."/>
            <person name="Seaver E.C."/>
            <person name="Weisblat D.A."/>
            <person name="Putnam N.H."/>
            <person name="Grigoriev I.V."/>
            <person name="Rokhsar D.S."/>
        </authorList>
    </citation>
    <scope>NUCLEOTIDE SEQUENCE</scope>
    <source>
        <strain evidence="3">I ESC-2004</strain>
    </source>
</reference>
<proteinExistence type="predicted"/>
<dbReference type="AlphaFoldDB" id="R7T5F0"/>
<reference evidence="1 3" key="2">
    <citation type="journal article" date="2013" name="Nature">
        <title>Insights into bilaterian evolution from three spiralian genomes.</title>
        <authorList>
            <person name="Simakov O."/>
            <person name="Marletaz F."/>
            <person name="Cho S.J."/>
            <person name="Edsinger-Gonzales E."/>
            <person name="Havlak P."/>
            <person name="Hellsten U."/>
            <person name="Kuo D.H."/>
            <person name="Larsson T."/>
            <person name="Lv J."/>
            <person name="Arendt D."/>
            <person name="Savage R."/>
            <person name="Osoegawa K."/>
            <person name="de Jong P."/>
            <person name="Grimwood J."/>
            <person name="Chapman J.A."/>
            <person name="Shapiro H."/>
            <person name="Aerts A."/>
            <person name="Otillar R.P."/>
            <person name="Terry A.Y."/>
            <person name="Boore J.L."/>
            <person name="Grigoriev I.V."/>
            <person name="Lindberg D.R."/>
            <person name="Seaver E.C."/>
            <person name="Weisblat D.A."/>
            <person name="Putnam N.H."/>
            <person name="Rokhsar D.S."/>
        </authorList>
    </citation>
    <scope>NUCLEOTIDE SEQUENCE</scope>
    <source>
        <strain evidence="1 3">I ESC-2004</strain>
    </source>
</reference>
<dbReference type="InterPro" id="IPR029044">
    <property type="entry name" value="Nucleotide-diphossugar_trans"/>
</dbReference>
<reference evidence="2" key="3">
    <citation type="submission" date="2015-06" db="UniProtKB">
        <authorList>
            <consortium name="EnsemblMetazoa"/>
        </authorList>
    </citation>
    <scope>IDENTIFICATION</scope>
</reference>
<dbReference type="OrthoDB" id="6279367at2759"/>
<accession>R7T5F0</accession>
<dbReference type="Proteomes" id="UP000014760">
    <property type="component" value="Unassembled WGS sequence"/>
</dbReference>
<evidence type="ECO:0000313" key="2">
    <source>
        <dbReference type="EnsemblMetazoa" id="CapteP185292"/>
    </source>
</evidence>
<evidence type="ECO:0000313" key="1">
    <source>
        <dbReference type="EMBL" id="ELT88348.1"/>
    </source>
</evidence>
<dbReference type="SUPFAM" id="SSF53448">
    <property type="entry name" value="Nucleotide-diphospho-sugar transferases"/>
    <property type="match status" value="1"/>
</dbReference>
<keyword evidence="3" id="KW-1185">Reference proteome</keyword>
<dbReference type="HOGENOM" id="CLU_290887_0_0_1"/>
<dbReference type="EMBL" id="AMQN01003472">
    <property type="status" value="NOT_ANNOTATED_CDS"/>
    <property type="molecule type" value="Genomic_DNA"/>
</dbReference>
<dbReference type="STRING" id="283909.R7T5F0"/>
<organism evidence="1">
    <name type="scientific">Capitella teleta</name>
    <name type="common">Polychaete worm</name>
    <dbReference type="NCBI Taxonomy" id="283909"/>
    <lineage>
        <taxon>Eukaryota</taxon>
        <taxon>Metazoa</taxon>
        <taxon>Spiralia</taxon>
        <taxon>Lophotrochozoa</taxon>
        <taxon>Annelida</taxon>
        <taxon>Polychaeta</taxon>
        <taxon>Sedentaria</taxon>
        <taxon>Scolecida</taxon>
        <taxon>Capitellidae</taxon>
        <taxon>Capitella</taxon>
    </lineage>
</organism>
<gene>
    <name evidence="1" type="ORF">CAPTEDRAFT_185292</name>
</gene>